<dbReference type="AlphaFoldDB" id="A0A1Y5MDY2"/>
<gene>
    <name evidence="1" type="ORF">B9N65_10205</name>
</gene>
<organism evidence="1 2">
    <name type="scientific">Campylobacter concisus</name>
    <dbReference type="NCBI Taxonomy" id="199"/>
    <lineage>
        <taxon>Bacteria</taxon>
        <taxon>Pseudomonadati</taxon>
        <taxon>Campylobacterota</taxon>
        <taxon>Epsilonproteobacteria</taxon>
        <taxon>Campylobacterales</taxon>
        <taxon>Campylobacteraceae</taxon>
        <taxon>Campylobacter</taxon>
    </lineage>
</organism>
<protein>
    <submittedName>
        <fullName evidence="1">Ribonuclease</fullName>
    </submittedName>
</protein>
<dbReference type="RefSeq" id="WP_087583751.1">
    <property type="nucleotide sequence ID" value="NZ_NDYN01000011.1"/>
</dbReference>
<sequence>MTKAKNEIEVFDKAIDRSNNTFYLSRLGDKFGLLDENFNVIIKNSIYGKFEVLQRINETTFLIKIAERELFVDSEGNFR</sequence>
<evidence type="ECO:0000313" key="1">
    <source>
        <dbReference type="EMBL" id="OUT06810.1"/>
    </source>
</evidence>
<dbReference type="EMBL" id="NDYN01000011">
    <property type="protein sequence ID" value="OUT06810.1"/>
    <property type="molecule type" value="Genomic_DNA"/>
</dbReference>
<accession>A0A1Y5MDY2</accession>
<proteinExistence type="predicted"/>
<dbReference type="Proteomes" id="UP000196317">
    <property type="component" value="Unassembled WGS sequence"/>
</dbReference>
<reference evidence="1 2" key="1">
    <citation type="submission" date="2017-04" db="EMBL/GenBank/DDBJ databases">
        <title>Complete genome of Campylobacter concisus ATCC 33237T and draft genomes for an additional eight well characterized C. concisus strains.</title>
        <authorList>
            <person name="Cornelius A.J."/>
            <person name="Miller W.G."/>
            <person name="Lastovica A.J."/>
            <person name="On S.L."/>
            <person name="French N.P."/>
            <person name="Vandenberg O."/>
            <person name="Biggs P.J."/>
        </authorList>
    </citation>
    <scope>NUCLEOTIDE SEQUENCE [LARGE SCALE GENOMIC DNA]</scope>
    <source>
        <strain evidence="1 2">CCUG 19995</strain>
    </source>
</reference>
<name>A0A1Y5MDY2_9BACT</name>
<evidence type="ECO:0000313" key="2">
    <source>
        <dbReference type="Proteomes" id="UP000196317"/>
    </source>
</evidence>
<comment type="caution">
    <text evidence="1">The sequence shown here is derived from an EMBL/GenBank/DDBJ whole genome shotgun (WGS) entry which is preliminary data.</text>
</comment>